<comment type="caution">
    <text evidence="3">The sequence shown here is derived from an EMBL/GenBank/DDBJ whole genome shotgun (WGS) entry which is preliminary data.</text>
</comment>
<dbReference type="Proteomes" id="UP001500752">
    <property type="component" value="Unassembled WGS sequence"/>
</dbReference>
<feature type="transmembrane region" description="Helical" evidence="2">
    <location>
        <begin position="848"/>
        <end position="867"/>
    </location>
</feature>
<feature type="transmembrane region" description="Helical" evidence="2">
    <location>
        <begin position="331"/>
        <end position="350"/>
    </location>
</feature>
<dbReference type="Gene3D" id="3.30.2090.10">
    <property type="entry name" value="Multidrug efflux transporter AcrB TolC docking domain, DN and DC subdomains"/>
    <property type="match status" value="2"/>
</dbReference>
<dbReference type="SUPFAM" id="SSF82693">
    <property type="entry name" value="Multidrug efflux transporter AcrB pore domain, PN1, PN2, PC1 and PC2 subdomains"/>
    <property type="match status" value="2"/>
</dbReference>
<dbReference type="InterPro" id="IPR027463">
    <property type="entry name" value="AcrB_DN_DC_subdom"/>
</dbReference>
<dbReference type="SUPFAM" id="SSF82866">
    <property type="entry name" value="Multidrug efflux transporter AcrB transmembrane domain"/>
    <property type="match status" value="2"/>
</dbReference>
<dbReference type="InterPro" id="IPR001036">
    <property type="entry name" value="Acrflvin-R"/>
</dbReference>
<dbReference type="SUPFAM" id="SSF82714">
    <property type="entry name" value="Multidrug efflux transporter AcrB TolC docking domain, DN and DC subdomains"/>
    <property type="match status" value="2"/>
</dbReference>
<feature type="transmembrane region" description="Helical" evidence="2">
    <location>
        <begin position="954"/>
        <end position="979"/>
    </location>
</feature>
<feature type="transmembrane region" description="Helical" evidence="2">
    <location>
        <begin position="428"/>
        <end position="454"/>
    </location>
</feature>
<feature type="transmembrane region" description="Helical" evidence="2">
    <location>
        <begin position="357"/>
        <end position="377"/>
    </location>
</feature>
<gene>
    <name evidence="3" type="ORF">GCM10023081_06360</name>
</gene>
<dbReference type="PANTHER" id="PTHR32063:SF0">
    <property type="entry name" value="SWARMING MOTILITY PROTEIN SWRC"/>
    <property type="match status" value="1"/>
</dbReference>
<accession>A0ABP7BVI9</accession>
<dbReference type="PANTHER" id="PTHR32063">
    <property type="match status" value="1"/>
</dbReference>
<protein>
    <submittedName>
        <fullName evidence="3">Efflux RND transporter permease subunit</fullName>
    </submittedName>
</protein>
<feature type="transmembrane region" description="Helical" evidence="2">
    <location>
        <begin position="12"/>
        <end position="33"/>
    </location>
</feature>
<dbReference type="Gene3D" id="1.20.1640.10">
    <property type="entry name" value="Multidrug efflux transporter AcrB transmembrane domain"/>
    <property type="match status" value="2"/>
</dbReference>
<name>A0ABP7BVI9_9MICC</name>
<dbReference type="PRINTS" id="PR00702">
    <property type="entry name" value="ACRIFLAVINRP"/>
</dbReference>
<keyword evidence="2" id="KW-0472">Membrane</keyword>
<evidence type="ECO:0000313" key="4">
    <source>
        <dbReference type="Proteomes" id="UP001500752"/>
    </source>
</evidence>
<feature type="compositionally biased region" description="Acidic residues" evidence="1">
    <location>
        <begin position="1041"/>
        <end position="1054"/>
    </location>
</feature>
<feature type="transmembrane region" description="Helical" evidence="2">
    <location>
        <begin position="874"/>
        <end position="896"/>
    </location>
</feature>
<dbReference type="EMBL" id="BAABEO010000008">
    <property type="protein sequence ID" value="GAA3670748.1"/>
    <property type="molecule type" value="Genomic_DNA"/>
</dbReference>
<evidence type="ECO:0000256" key="2">
    <source>
        <dbReference type="SAM" id="Phobius"/>
    </source>
</evidence>
<dbReference type="Gene3D" id="3.30.70.1320">
    <property type="entry name" value="Multidrug efflux transporter AcrB pore domain like"/>
    <property type="match status" value="1"/>
</dbReference>
<dbReference type="Gene3D" id="3.30.70.1430">
    <property type="entry name" value="Multidrug efflux transporter AcrB pore domain"/>
    <property type="match status" value="2"/>
</dbReference>
<keyword evidence="2" id="KW-1133">Transmembrane helix</keyword>
<feature type="transmembrane region" description="Helical" evidence="2">
    <location>
        <begin position="460"/>
        <end position="487"/>
    </location>
</feature>
<dbReference type="RefSeq" id="WP_345148416.1">
    <property type="nucleotide sequence ID" value="NZ_BAABEO010000008.1"/>
</dbReference>
<evidence type="ECO:0000313" key="3">
    <source>
        <dbReference type="EMBL" id="GAA3670748.1"/>
    </source>
</evidence>
<feature type="transmembrane region" description="Helical" evidence="2">
    <location>
        <begin position="383"/>
        <end position="407"/>
    </location>
</feature>
<feature type="transmembrane region" description="Helical" evidence="2">
    <location>
        <begin position="985"/>
        <end position="1009"/>
    </location>
</feature>
<dbReference type="Gene3D" id="3.30.70.1440">
    <property type="entry name" value="Multidrug efflux transporter AcrB pore domain"/>
    <property type="match status" value="1"/>
</dbReference>
<sequence>MHRLASLSLGNRALIALVTVFTAVFGVLTMGSLKQELIPSLEFPQVTVVSTLQGASAEVVDKQVSQPLESALLAVENLDSSSAVSSASVSRISLSFAYGTNLDRARNQVERAIANASAALPKDVSTSSFAGSISDFPVIYLAVAGREDLNELSADVERLTVPALSKVEGVRGVDVTGAAGQRITITPDADELAANGLTENSLKSAIEDAGMLVPLGTVRDGTLTLAAQAGGGIDSLKALRAVSLAGPNGVVLLGDVADVELADNPTTSITRTNGAETLAVSVTKTPDGDTVAISHAVAALIPQLESELGPDADITVVFDQAPFIEQSIHDLTVEGLLGLGFAVVVILIFLTSVRSTLVTAISIPLSLLVTFIGINVAGFSLNMLTLGALTISIGRVVDDSIVVIENIKRHLEYGEDRRRAIVTAVREVATAVTAATLTTVAVFAPVAFVAGVAGELFRPFALTVTIALLASLLVSLTIVPVLAYWFLGRKRTAAARDREQAQAKELRSWLQRGYAPVLRGTQRHPVITLLASVLVLAGTVAMVPLLQTNLLGSSGQNFFTVTQAMPASTSLAATSKAAKPVEEALRGLDGVEAVQVSIGGGSFGRPGAADSASYTVITASGADQAAVQDAARAALAEAAPQGEVAVGGGSGGTMGASSTIDVQVKAPTPEVLAEANDAVVAALRDIPDAQAPESDLTGTVPRLEVEVDAQEAADRGLTQSQTAMLAAAAIQPTSSGSVRIGYTDYSVYIGEGRTLTSPAKLRALELATPTGPVRLDDVATVRTVDAQASISSSNGDRIATVAVTPGENSLGTVSAEVGKRLDGLSLPEGATASLGGAATEQADSFGQLYLALLAAVAIVYVIMVATFKSLVQPLLLLVSIPFAATGAIGLLLLTGVPLGLPSLIGMLMLVGIVVTNAIVLIDLINQYRLPRGAEPAMPLEEAIFHGARQRLRPILMTALATVFALTPMALGLTGGGGFISQPLAVVVIGGLVSSTLLTLVLVPVLYRLVEGAKERAALRRDRGRPAGTHGSEAASRRDGNLDGDLDEDAVGARV</sequence>
<keyword evidence="4" id="KW-1185">Reference proteome</keyword>
<dbReference type="Pfam" id="PF00873">
    <property type="entry name" value="ACR_tran"/>
    <property type="match status" value="1"/>
</dbReference>
<reference evidence="4" key="1">
    <citation type="journal article" date="2019" name="Int. J. Syst. Evol. Microbiol.">
        <title>The Global Catalogue of Microorganisms (GCM) 10K type strain sequencing project: providing services to taxonomists for standard genome sequencing and annotation.</title>
        <authorList>
            <consortium name="The Broad Institute Genomics Platform"/>
            <consortium name="The Broad Institute Genome Sequencing Center for Infectious Disease"/>
            <person name="Wu L."/>
            <person name="Ma J."/>
        </authorList>
    </citation>
    <scope>NUCLEOTIDE SEQUENCE [LARGE SCALE GENOMIC DNA]</scope>
    <source>
        <strain evidence="4">JCM 30742</strain>
    </source>
</reference>
<evidence type="ECO:0000256" key="1">
    <source>
        <dbReference type="SAM" id="MobiDB-lite"/>
    </source>
</evidence>
<proteinExistence type="predicted"/>
<feature type="transmembrane region" description="Helical" evidence="2">
    <location>
        <begin position="526"/>
        <end position="546"/>
    </location>
</feature>
<feature type="transmembrane region" description="Helical" evidence="2">
    <location>
        <begin position="902"/>
        <end position="921"/>
    </location>
</feature>
<keyword evidence="2" id="KW-0812">Transmembrane</keyword>
<organism evidence="3 4">
    <name type="scientific">Arthrobacter ginkgonis</name>
    <dbReference type="NCBI Taxonomy" id="1630594"/>
    <lineage>
        <taxon>Bacteria</taxon>
        <taxon>Bacillati</taxon>
        <taxon>Actinomycetota</taxon>
        <taxon>Actinomycetes</taxon>
        <taxon>Micrococcales</taxon>
        <taxon>Micrococcaceae</taxon>
        <taxon>Arthrobacter</taxon>
    </lineage>
</organism>
<feature type="region of interest" description="Disordered" evidence="1">
    <location>
        <begin position="1018"/>
        <end position="1054"/>
    </location>
</feature>